<name>A0A0E9R6Y6_ANGAN</name>
<dbReference type="EMBL" id="GBXM01083718">
    <property type="protein sequence ID" value="JAH24859.1"/>
    <property type="molecule type" value="Transcribed_RNA"/>
</dbReference>
<dbReference type="AlphaFoldDB" id="A0A0E9R6Y6"/>
<sequence>METCSRYKIKILNVISHFVNYKILYFKNSKLENMKLLINKSTSH</sequence>
<evidence type="ECO:0000313" key="1">
    <source>
        <dbReference type="EMBL" id="JAH24859.1"/>
    </source>
</evidence>
<accession>A0A0E9R6Y6</accession>
<reference evidence="1" key="1">
    <citation type="submission" date="2014-11" db="EMBL/GenBank/DDBJ databases">
        <authorList>
            <person name="Amaro Gonzalez C."/>
        </authorList>
    </citation>
    <scope>NUCLEOTIDE SEQUENCE</scope>
</reference>
<organism evidence="1">
    <name type="scientific">Anguilla anguilla</name>
    <name type="common">European freshwater eel</name>
    <name type="synonym">Muraena anguilla</name>
    <dbReference type="NCBI Taxonomy" id="7936"/>
    <lineage>
        <taxon>Eukaryota</taxon>
        <taxon>Metazoa</taxon>
        <taxon>Chordata</taxon>
        <taxon>Craniata</taxon>
        <taxon>Vertebrata</taxon>
        <taxon>Euteleostomi</taxon>
        <taxon>Actinopterygii</taxon>
        <taxon>Neopterygii</taxon>
        <taxon>Teleostei</taxon>
        <taxon>Anguilliformes</taxon>
        <taxon>Anguillidae</taxon>
        <taxon>Anguilla</taxon>
    </lineage>
</organism>
<protein>
    <submittedName>
        <fullName evidence="1">Uncharacterized protein</fullName>
    </submittedName>
</protein>
<reference evidence="1" key="2">
    <citation type="journal article" date="2015" name="Fish Shellfish Immunol.">
        <title>Early steps in the European eel (Anguilla anguilla)-Vibrio vulnificus interaction in the gills: Role of the RtxA13 toxin.</title>
        <authorList>
            <person name="Callol A."/>
            <person name="Pajuelo D."/>
            <person name="Ebbesson L."/>
            <person name="Teles M."/>
            <person name="MacKenzie S."/>
            <person name="Amaro C."/>
        </authorList>
    </citation>
    <scope>NUCLEOTIDE SEQUENCE</scope>
</reference>
<proteinExistence type="predicted"/>